<accession>F2IAP1</accession>
<dbReference type="KEGG" id="fte:Fluta_2210"/>
<sequence>MSRQVAIKNTNPYEQSEYALDSASLLSEQKFVNSWQKASGASTNQILKSYVNIPL</sequence>
<proteinExistence type="predicted"/>
<reference evidence="2" key="2">
    <citation type="submission" date="2011-02" db="EMBL/GenBank/DDBJ databases">
        <title>The complete genome of Fluviicola taffensis DSM 16823.</title>
        <authorList>
            <consortium name="US DOE Joint Genome Institute (JGI-PGF)"/>
            <person name="Lucas S."/>
            <person name="Copeland A."/>
            <person name="Lapidus A."/>
            <person name="Bruce D."/>
            <person name="Goodwin L."/>
            <person name="Pitluck S."/>
            <person name="Kyrpides N."/>
            <person name="Mavromatis K."/>
            <person name="Ivanova N."/>
            <person name="Mikhailova N."/>
            <person name="Pagani I."/>
            <person name="Chertkov O."/>
            <person name="Detter J.C."/>
            <person name="Han C."/>
            <person name="Tapia R."/>
            <person name="Land M."/>
            <person name="Hauser L."/>
            <person name="Markowitz V."/>
            <person name="Cheng J.-F."/>
            <person name="Hugenholtz P."/>
            <person name="Woyke T."/>
            <person name="Wu D."/>
            <person name="Tindall B."/>
            <person name="Pomrenke H.G."/>
            <person name="Brambilla E."/>
            <person name="Klenk H.-P."/>
            <person name="Eisen J.A."/>
        </authorList>
    </citation>
    <scope>NUCLEOTIDE SEQUENCE [LARGE SCALE GENOMIC DNA]</scope>
    <source>
        <strain evidence="2">DSM 16823 / RW262 / RW262</strain>
    </source>
</reference>
<evidence type="ECO:0000313" key="2">
    <source>
        <dbReference type="Proteomes" id="UP000007463"/>
    </source>
</evidence>
<protein>
    <submittedName>
        <fullName evidence="1">Uncharacterized protein</fullName>
    </submittedName>
</protein>
<organism evidence="1 2">
    <name type="scientific">Fluviicola taffensis (strain DSM 16823 / NCIMB 13979 / RW262)</name>
    <dbReference type="NCBI Taxonomy" id="755732"/>
    <lineage>
        <taxon>Bacteria</taxon>
        <taxon>Pseudomonadati</taxon>
        <taxon>Bacteroidota</taxon>
        <taxon>Flavobacteriia</taxon>
        <taxon>Flavobacteriales</taxon>
        <taxon>Crocinitomicaceae</taxon>
        <taxon>Fluviicola</taxon>
    </lineage>
</organism>
<dbReference type="HOGENOM" id="CLU_3025642_0_0_10"/>
<evidence type="ECO:0000313" key="1">
    <source>
        <dbReference type="EMBL" id="AEA44196.1"/>
    </source>
</evidence>
<name>F2IAP1_FLUTR</name>
<dbReference type="EMBL" id="CP002542">
    <property type="protein sequence ID" value="AEA44196.1"/>
    <property type="molecule type" value="Genomic_DNA"/>
</dbReference>
<keyword evidence="2" id="KW-1185">Reference proteome</keyword>
<dbReference type="Proteomes" id="UP000007463">
    <property type="component" value="Chromosome"/>
</dbReference>
<gene>
    <name evidence="1" type="ordered locus">Fluta_2210</name>
</gene>
<dbReference type="AlphaFoldDB" id="F2IAP1"/>
<reference evidence="1 2" key="1">
    <citation type="journal article" date="2011" name="Stand. Genomic Sci.">
        <title>Complete genome sequence of the gliding freshwater bacterium Fluviicola taffensis type strain (RW262).</title>
        <authorList>
            <person name="Woyke T."/>
            <person name="Chertkov O."/>
            <person name="Lapidus A."/>
            <person name="Nolan M."/>
            <person name="Lucas S."/>
            <person name="Del Rio T.G."/>
            <person name="Tice H."/>
            <person name="Cheng J.F."/>
            <person name="Tapia R."/>
            <person name="Han C."/>
            <person name="Goodwin L."/>
            <person name="Pitluck S."/>
            <person name="Liolios K."/>
            <person name="Pagani I."/>
            <person name="Ivanova N."/>
            <person name="Huntemann M."/>
            <person name="Mavromatis K."/>
            <person name="Mikhailova N."/>
            <person name="Pati A."/>
            <person name="Chen A."/>
            <person name="Palaniappan K."/>
            <person name="Land M."/>
            <person name="Hauser L."/>
            <person name="Brambilla E.M."/>
            <person name="Rohde M."/>
            <person name="Mwirichia R."/>
            <person name="Sikorski J."/>
            <person name="Tindall B.J."/>
            <person name="Goker M."/>
            <person name="Bristow J."/>
            <person name="Eisen J.A."/>
            <person name="Markowitz V."/>
            <person name="Hugenholtz P."/>
            <person name="Klenk H.P."/>
            <person name="Kyrpides N.C."/>
        </authorList>
    </citation>
    <scope>NUCLEOTIDE SEQUENCE [LARGE SCALE GENOMIC DNA]</scope>
    <source>
        <strain evidence="2">DSM 16823 / RW262 / RW262</strain>
    </source>
</reference>